<keyword evidence="2" id="KW-1185">Reference proteome</keyword>
<comment type="caution">
    <text evidence="1">The sequence shown here is derived from an EMBL/GenBank/DDBJ whole genome shotgun (WGS) entry which is preliminary data.</text>
</comment>
<dbReference type="AlphaFoldDB" id="A0AAV7LRI0"/>
<name>A0AAV7LRI0_PLEWA</name>
<sequence>MPGRQDNPRWSRGLHLTQSPTATIFFSSGCGAKVPYASVTWVPMGLCREGATPDPQAAGEAMAPLMFTPAPRTGVPKLMQLSFSGATDFASLMTPQLPLSLG</sequence>
<dbReference type="PROSITE" id="PS51257">
    <property type="entry name" value="PROKAR_LIPOPROTEIN"/>
    <property type="match status" value="1"/>
</dbReference>
<evidence type="ECO:0000313" key="2">
    <source>
        <dbReference type="Proteomes" id="UP001066276"/>
    </source>
</evidence>
<proteinExistence type="predicted"/>
<protein>
    <submittedName>
        <fullName evidence="1">Uncharacterized protein</fullName>
    </submittedName>
</protein>
<evidence type="ECO:0000313" key="1">
    <source>
        <dbReference type="EMBL" id="KAJ1093004.1"/>
    </source>
</evidence>
<reference evidence="1" key="1">
    <citation type="journal article" date="2022" name="bioRxiv">
        <title>Sequencing and chromosome-scale assembly of the giantPleurodeles waltlgenome.</title>
        <authorList>
            <person name="Brown T."/>
            <person name="Elewa A."/>
            <person name="Iarovenko S."/>
            <person name="Subramanian E."/>
            <person name="Araus A.J."/>
            <person name="Petzold A."/>
            <person name="Susuki M."/>
            <person name="Suzuki K.-i.T."/>
            <person name="Hayashi T."/>
            <person name="Toyoda A."/>
            <person name="Oliveira C."/>
            <person name="Osipova E."/>
            <person name="Leigh N.D."/>
            <person name="Simon A."/>
            <person name="Yun M.H."/>
        </authorList>
    </citation>
    <scope>NUCLEOTIDE SEQUENCE</scope>
    <source>
        <strain evidence="1">20211129_DDA</strain>
        <tissue evidence="1">Liver</tissue>
    </source>
</reference>
<organism evidence="1 2">
    <name type="scientific">Pleurodeles waltl</name>
    <name type="common">Iberian ribbed newt</name>
    <dbReference type="NCBI Taxonomy" id="8319"/>
    <lineage>
        <taxon>Eukaryota</taxon>
        <taxon>Metazoa</taxon>
        <taxon>Chordata</taxon>
        <taxon>Craniata</taxon>
        <taxon>Vertebrata</taxon>
        <taxon>Euteleostomi</taxon>
        <taxon>Amphibia</taxon>
        <taxon>Batrachia</taxon>
        <taxon>Caudata</taxon>
        <taxon>Salamandroidea</taxon>
        <taxon>Salamandridae</taxon>
        <taxon>Pleurodelinae</taxon>
        <taxon>Pleurodeles</taxon>
    </lineage>
</organism>
<accession>A0AAV7LRI0</accession>
<gene>
    <name evidence="1" type="ORF">NDU88_006114</name>
</gene>
<dbReference type="Proteomes" id="UP001066276">
    <property type="component" value="Chromosome 11"/>
</dbReference>
<dbReference type="EMBL" id="JANPWB010000015">
    <property type="protein sequence ID" value="KAJ1093004.1"/>
    <property type="molecule type" value="Genomic_DNA"/>
</dbReference>